<evidence type="ECO:0000313" key="7">
    <source>
        <dbReference type="Proteomes" id="UP000596660"/>
    </source>
</evidence>
<dbReference type="AlphaFoldDB" id="A0A803ME92"/>
<dbReference type="Gramene" id="AUR62027785-RA">
    <property type="protein sequence ID" value="AUR62027785-RA:cds"/>
    <property type="gene ID" value="AUR62027785"/>
</dbReference>
<dbReference type="InterPro" id="IPR035595">
    <property type="entry name" value="UDP_glycos_trans_CS"/>
</dbReference>
<dbReference type="Proteomes" id="UP000596660">
    <property type="component" value="Unplaced"/>
</dbReference>
<evidence type="ECO:0000256" key="2">
    <source>
        <dbReference type="ARBA" id="ARBA00022679"/>
    </source>
</evidence>
<accession>A0A803ME92</accession>
<dbReference type="CDD" id="cd03784">
    <property type="entry name" value="GT1_Gtf-like"/>
    <property type="match status" value="1"/>
</dbReference>
<keyword evidence="3" id="KW-0328">Glycosyltransferase</keyword>
<evidence type="ECO:0000313" key="6">
    <source>
        <dbReference type="EnsemblPlants" id="AUR62027785-RA:cds"/>
    </source>
</evidence>
<organism evidence="6 7">
    <name type="scientific">Chenopodium quinoa</name>
    <name type="common">Quinoa</name>
    <dbReference type="NCBI Taxonomy" id="63459"/>
    <lineage>
        <taxon>Eukaryota</taxon>
        <taxon>Viridiplantae</taxon>
        <taxon>Streptophyta</taxon>
        <taxon>Embryophyta</taxon>
        <taxon>Tracheophyta</taxon>
        <taxon>Spermatophyta</taxon>
        <taxon>Magnoliopsida</taxon>
        <taxon>eudicotyledons</taxon>
        <taxon>Gunneridae</taxon>
        <taxon>Pentapetalae</taxon>
        <taxon>Caryophyllales</taxon>
        <taxon>Chenopodiaceae</taxon>
        <taxon>Chenopodioideae</taxon>
        <taxon>Atripliceae</taxon>
        <taxon>Chenopodium</taxon>
    </lineage>
</organism>
<dbReference type="Pfam" id="PF26168">
    <property type="entry name" value="Glyco_transf_N"/>
    <property type="match status" value="1"/>
</dbReference>
<name>A0A803ME92_CHEQI</name>
<protein>
    <recommendedName>
        <fullName evidence="4">Glycosyltransferase</fullName>
        <ecNumber evidence="4">2.4.1.-</ecNumber>
    </recommendedName>
</protein>
<dbReference type="InterPro" id="IPR002213">
    <property type="entry name" value="UDP_glucos_trans"/>
</dbReference>
<comment type="similarity">
    <text evidence="1 3">Belongs to the UDP-glycosyltransferase family.</text>
</comment>
<dbReference type="PANTHER" id="PTHR11926">
    <property type="entry name" value="GLUCOSYL/GLUCURONOSYL TRANSFERASES"/>
    <property type="match status" value="1"/>
</dbReference>
<dbReference type="Gene3D" id="3.40.50.2000">
    <property type="entry name" value="Glycogen Phosphorylase B"/>
    <property type="match status" value="2"/>
</dbReference>
<reference evidence="6" key="2">
    <citation type="submission" date="2021-03" db="UniProtKB">
        <authorList>
            <consortium name="EnsemblPlants"/>
        </authorList>
    </citation>
    <scope>IDENTIFICATION</scope>
</reference>
<dbReference type="Pfam" id="PF00201">
    <property type="entry name" value="UDPGT"/>
    <property type="match status" value="1"/>
</dbReference>
<dbReference type="OrthoDB" id="5835829at2759"/>
<dbReference type="SUPFAM" id="SSF53756">
    <property type="entry name" value="UDP-Glycosyltransferase/glycogen phosphorylase"/>
    <property type="match status" value="1"/>
</dbReference>
<proteinExistence type="inferred from homology"/>
<evidence type="ECO:0000259" key="5">
    <source>
        <dbReference type="Pfam" id="PF26168"/>
    </source>
</evidence>
<reference evidence="6" key="1">
    <citation type="journal article" date="2017" name="Nature">
        <title>The genome of Chenopodium quinoa.</title>
        <authorList>
            <person name="Jarvis D.E."/>
            <person name="Ho Y.S."/>
            <person name="Lightfoot D.J."/>
            <person name="Schmoeckel S.M."/>
            <person name="Li B."/>
            <person name="Borm T.J.A."/>
            <person name="Ohyanagi H."/>
            <person name="Mineta K."/>
            <person name="Michell C.T."/>
            <person name="Saber N."/>
            <person name="Kharbatia N.M."/>
            <person name="Rupper R.R."/>
            <person name="Sharp A.R."/>
            <person name="Dally N."/>
            <person name="Boughton B.A."/>
            <person name="Woo Y.H."/>
            <person name="Gao G."/>
            <person name="Schijlen E.G.W.M."/>
            <person name="Guo X."/>
            <person name="Momin A.A."/>
            <person name="Negrao S."/>
            <person name="Al-Babili S."/>
            <person name="Gehring C."/>
            <person name="Roessner U."/>
            <person name="Jung C."/>
            <person name="Murphy K."/>
            <person name="Arold S.T."/>
            <person name="Gojobori T."/>
            <person name="van der Linden C.G."/>
            <person name="van Loo E.N."/>
            <person name="Jellen E.N."/>
            <person name="Maughan P.J."/>
            <person name="Tester M."/>
        </authorList>
    </citation>
    <scope>NUCLEOTIDE SEQUENCE [LARGE SCALE GENOMIC DNA]</scope>
    <source>
        <strain evidence="6">cv. PI 614886</strain>
    </source>
</reference>
<dbReference type="PANTHER" id="PTHR11926:SF774">
    <property type="entry name" value="UDP-GLYCOSYLTRANSFERASE 85A1-RELATED"/>
    <property type="match status" value="1"/>
</dbReference>
<dbReference type="PROSITE" id="PS00375">
    <property type="entry name" value="UDPGT"/>
    <property type="match status" value="1"/>
</dbReference>
<feature type="domain" description="Glycosyltransferase N-terminal" evidence="5">
    <location>
        <begin position="15"/>
        <end position="59"/>
    </location>
</feature>
<dbReference type="FunFam" id="3.40.50.2000:FF:000027">
    <property type="entry name" value="Glycosyltransferase"/>
    <property type="match status" value="1"/>
</dbReference>
<gene>
    <name evidence="6" type="primary">LOC110706607</name>
</gene>
<dbReference type="OMA" id="EDPHCLE"/>
<evidence type="ECO:0000256" key="1">
    <source>
        <dbReference type="ARBA" id="ARBA00009995"/>
    </source>
</evidence>
<evidence type="ECO:0000256" key="4">
    <source>
        <dbReference type="RuleBase" id="RU362057"/>
    </source>
</evidence>
<keyword evidence="2 3" id="KW-0808">Transferase</keyword>
<keyword evidence="7" id="KW-1185">Reference proteome</keyword>
<dbReference type="GO" id="GO:0080044">
    <property type="term" value="F:quercetin 7-O-glucosyltransferase activity"/>
    <property type="evidence" value="ECO:0007669"/>
    <property type="project" value="TreeGrafter"/>
</dbReference>
<dbReference type="RefSeq" id="XP_021740241.1">
    <property type="nucleotide sequence ID" value="XM_021884549.1"/>
</dbReference>
<dbReference type="EC" id="2.4.1.-" evidence="4"/>
<dbReference type="GO" id="GO:0080043">
    <property type="term" value="F:quercetin 3-O-glucosyltransferase activity"/>
    <property type="evidence" value="ECO:0007669"/>
    <property type="project" value="TreeGrafter"/>
</dbReference>
<dbReference type="InterPro" id="IPR058980">
    <property type="entry name" value="Glyco_transf_N"/>
</dbReference>
<dbReference type="EnsemblPlants" id="AUR62027785-RA">
    <property type="protein sequence ID" value="AUR62027785-RA:cds"/>
    <property type="gene ID" value="AUR62027785"/>
</dbReference>
<dbReference type="FunFam" id="3.40.50.2000:FF:000055">
    <property type="entry name" value="Glycosyltransferase"/>
    <property type="match status" value="1"/>
</dbReference>
<evidence type="ECO:0000256" key="3">
    <source>
        <dbReference type="RuleBase" id="RU003718"/>
    </source>
</evidence>
<dbReference type="KEGG" id="cqi:110706607"/>
<dbReference type="GeneID" id="110706607"/>
<sequence>MGSLSEIKMRKPHAVCIPYPAQGHINPMLQLAKLLHSKGFHITYVNTEYNHSRLIRTRGPSAVADRPSFRFETIPDGLPPSDDVDSTQDVPALCASVETNCLGPFRSVLARLNETADVPPVSCVVSDGAMFFTIDAAQELGVPIVLLWTASVCGFLGYAQYEKLVELGQIPFKDANFSTNGDLEAVLDWVPGMKDIRLRDMPSFVRTTDPNELMLNYVQRLVHNSKRATAILYNSFDALEHEALQSFSSDFPPFYALGPFQLLLDSLEAAKNEEIESISTSLWKEDPHCLEWLDSYERNSVVYVNFGSITVMTNDQLIEFAWGLANSNQPFLWITRPDLVTGDSAVLPPEFLEETKGRGLISSWCNQEKVLAHPAIRGFLTHCGWNSTIESLINGVPIICWPFFAEQQTNCWYSCTKWGIGMEIDTNVKRSEVERQVRELMAGEKGKDMKRNAIEWKRLANEAIATPNGSSCNNLDEVIKVLGSL</sequence>
<dbReference type="SMR" id="A0A803ME92"/>